<sequence>MSPITHRVGLAADNALEFEVVTTDGRHLTASATENSDLYWALSGGGPGNYDVVLSLTTKAYADGPTAGATLAFINTDPDKYWKAIGAFQSRLLALDEIHGFATSWGLDNRAFSVDVATLPNGTQSDLTDAYRQIAESPQFPVKRISGNSVSVYRQRIYRDLTRNAVLPAWKDALYTMSVGVQISPDLSSAELAVVQQQVNKWQDLFRPLRPGGGAYVSEATFDNPNWKEDYFGRNYDRLLEIKMKYDPNFALWQHISVGADAYWKVTEAGRLCRVP</sequence>
<dbReference type="Pfam" id="PF08031">
    <property type="entry name" value="BBE"/>
    <property type="match status" value="1"/>
</dbReference>
<dbReference type="PANTHER" id="PTHR42973:SF39">
    <property type="entry name" value="FAD-BINDING PCMH-TYPE DOMAIN-CONTAINING PROTEIN"/>
    <property type="match status" value="1"/>
</dbReference>
<protein>
    <recommendedName>
        <fullName evidence="6">Berberine/berberine-like domain-containing protein</fullName>
    </recommendedName>
</protein>
<feature type="domain" description="Berberine/berberine-like" evidence="6">
    <location>
        <begin position="215"/>
        <end position="255"/>
    </location>
</feature>
<dbReference type="PANTHER" id="PTHR42973">
    <property type="entry name" value="BINDING OXIDOREDUCTASE, PUTATIVE (AFU_ORTHOLOGUE AFUA_1G17690)-RELATED"/>
    <property type="match status" value="1"/>
</dbReference>
<evidence type="ECO:0000313" key="7">
    <source>
        <dbReference type="EMBL" id="VUC29520.1"/>
    </source>
</evidence>
<keyword evidence="8" id="KW-1185">Reference proteome</keyword>
<evidence type="ECO:0000313" key="8">
    <source>
        <dbReference type="Proteomes" id="UP000766486"/>
    </source>
</evidence>
<evidence type="ECO:0000256" key="1">
    <source>
        <dbReference type="ARBA" id="ARBA00001974"/>
    </source>
</evidence>
<evidence type="ECO:0000256" key="2">
    <source>
        <dbReference type="ARBA" id="ARBA00005466"/>
    </source>
</evidence>
<keyword evidence="4" id="KW-0274">FAD</keyword>
<dbReference type="InterPro" id="IPR016169">
    <property type="entry name" value="FAD-bd_PCMH_sub2"/>
</dbReference>
<keyword evidence="5" id="KW-0560">Oxidoreductase</keyword>
<accession>A0ABY6UEM2</accession>
<proteinExistence type="inferred from homology"/>
<dbReference type="InterPro" id="IPR050416">
    <property type="entry name" value="FAD-linked_Oxidoreductase"/>
</dbReference>
<dbReference type="Proteomes" id="UP000766486">
    <property type="component" value="Unassembled WGS sequence"/>
</dbReference>
<dbReference type="InterPro" id="IPR012951">
    <property type="entry name" value="BBE"/>
</dbReference>
<dbReference type="InterPro" id="IPR036318">
    <property type="entry name" value="FAD-bd_PCMH-like_sf"/>
</dbReference>
<dbReference type="SUPFAM" id="SSF56176">
    <property type="entry name" value="FAD-binding/transporter-associated domain-like"/>
    <property type="match status" value="1"/>
</dbReference>
<evidence type="ECO:0000256" key="4">
    <source>
        <dbReference type="ARBA" id="ARBA00022827"/>
    </source>
</evidence>
<evidence type="ECO:0000256" key="5">
    <source>
        <dbReference type="ARBA" id="ARBA00023002"/>
    </source>
</evidence>
<dbReference type="EMBL" id="CABFNS010000800">
    <property type="protein sequence ID" value="VUC29520.1"/>
    <property type="molecule type" value="Genomic_DNA"/>
</dbReference>
<dbReference type="Gene3D" id="3.30.465.10">
    <property type="match status" value="2"/>
</dbReference>
<evidence type="ECO:0000256" key="3">
    <source>
        <dbReference type="ARBA" id="ARBA00022630"/>
    </source>
</evidence>
<reference evidence="7 8" key="1">
    <citation type="submission" date="2019-06" db="EMBL/GenBank/DDBJ databases">
        <authorList>
            <person name="Broberg M."/>
        </authorList>
    </citation>
    <scope>NUCLEOTIDE SEQUENCE [LARGE SCALE GENOMIC DNA]</scope>
</reference>
<comment type="caution">
    <text evidence="7">The sequence shown here is derived from an EMBL/GenBank/DDBJ whole genome shotgun (WGS) entry which is preliminary data.</text>
</comment>
<keyword evidence="3" id="KW-0285">Flavoprotein</keyword>
<name>A0ABY6UEM2_BIOOC</name>
<gene>
    <name evidence="7" type="ORF">CLO192961_LOCUS259075</name>
</gene>
<evidence type="ECO:0000259" key="6">
    <source>
        <dbReference type="Pfam" id="PF08031"/>
    </source>
</evidence>
<comment type="cofactor">
    <cofactor evidence="1">
        <name>FAD</name>
        <dbReference type="ChEBI" id="CHEBI:57692"/>
    </cofactor>
</comment>
<comment type="similarity">
    <text evidence="2">Belongs to the oxygen-dependent FAD-linked oxidoreductase family.</text>
</comment>
<organism evidence="7 8">
    <name type="scientific">Bionectria ochroleuca</name>
    <name type="common">Gliocladium roseum</name>
    <dbReference type="NCBI Taxonomy" id="29856"/>
    <lineage>
        <taxon>Eukaryota</taxon>
        <taxon>Fungi</taxon>
        <taxon>Dikarya</taxon>
        <taxon>Ascomycota</taxon>
        <taxon>Pezizomycotina</taxon>
        <taxon>Sordariomycetes</taxon>
        <taxon>Hypocreomycetidae</taxon>
        <taxon>Hypocreales</taxon>
        <taxon>Bionectriaceae</taxon>
        <taxon>Clonostachys</taxon>
    </lineage>
</organism>